<feature type="domain" description="Histone methyltransferase Tudor" evidence="2">
    <location>
        <begin position="353"/>
        <end position="400"/>
    </location>
</feature>
<dbReference type="InterPro" id="IPR036770">
    <property type="entry name" value="Ankyrin_rpt-contain_sf"/>
</dbReference>
<dbReference type="Gene3D" id="2.30.30.140">
    <property type="match status" value="1"/>
</dbReference>
<name>A0A813DG39_POLGL</name>
<evidence type="ECO:0000313" key="3">
    <source>
        <dbReference type="EMBL" id="CAE8584953.1"/>
    </source>
</evidence>
<sequence>VRSYDGGSQRGRAQYDVRHVLTPLVDPYHSSACGAKFNLVLESSEDFTLTHVFVSGPGARCLEPVRSGIIWVSDTVPSVEESKRYDCMTEEELQEAVKAAAYGVGSDPNLPGPCVYFTTDATTREVEIELPKWVEGKYVLVKLLDTHGRQDHLEVGVVAFVGFSGRRAAEQVPLGPWMRRSVRQSKVHPNTLKSMFSNGGWVCDGRDVPGGCRSGMTDFHQTSVYTMTFRCPATGFDLCEACAFDADLGQVTKETVCADIEALRDPTRCRLACSRIRNLLKRNFLATLPDFVEGGLLDVLSSVLSRTPLPVAKSSGGEEGSDDGPMGGGSEASRRPEEDPSDQSAGQSANPPLAVGTRVEARYLLSSGRMTSRFYPGRVAGQNEDGTYQVEYDDGDKWYNVPQEVIVVTSGAAPATPGSQAAEVAKNTHRQSLRSVTLELAQRLFSRFPSHLSVGDQVWARRGSERWEDGRLLALPSPLVKIQEASPGSPQIISGETAEGAGYLVAWKDGRQSSWVQPSDVLKATAGGRGAMGATVGLFAEVAKGPACDQAALTRHLTRNADLAAVSGAGYPVLLLAVRAGAPIDVLSLLLESGACIESSGPFGMTPLEQACSIKEEASEGSFERQAAEKAEELLVSRGNLLRPKPNEEHSAERAELRFPPREQLRRLGEAFGRQLLGAVLTSHATSAMPTELLEVVGLLIQGLELEVVLECLQPVALRSLLGLLQHFVGGTDGVKTVLMGCRICRALLLRKEAKLVHLVQSHGVLRWARWLASRKPT</sequence>
<dbReference type="CDD" id="cd04508">
    <property type="entry name" value="Tudor_SF"/>
    <property type="match status" value="1"/>
</dbReference>
<dbReference type="Proteomes" id="UP000654075">
    <property type="component" value="Unassembled WGS sequence"/>
</dbReference>
<feature type="non-terminal residue" evidence="3">
    <location>
        <position position="778"/>
    </location>
</feature>
<dbReference type="Pfam" id="PF18359">
    <property type="entry name" value="Tudor_5"/>
    <property type="match status" value="1"/>
</dbReference>
<organism evidence="3 4">
    <name type="scientific">Polarella glacialis</name>
    <name type="common">Dinoflagellate</name>
    <dbReference type="NCBI Taxonomy" id="89957"/>
    <lineage>
        <taxon>Eukaryota</taxon>
        <taxon>Sar</taxon>
        <taxon>Alveolata</taxon>
        <taxon>Dinophyceae</taxon>
        <taxon>Suessiales</taxon>
        <taxon>Suessiaceae</taxon>
        <taxon>Polarella</taxon>
    </lineage>
</organism>
<evidence type="ECO:0000313" key="4">
    <source>
        <dbReference type="Proteomes" id="UP000654075"/>
    </source>
</evidence>
<comment type="caution">
    <text evidence="3">The sequence shown here is derived from an EMBL/GenBank/DDBJ whole genome shotgun (WGS) entry which is preliminary data.</text>
</comment>
<proteinExistence type="predicted"/>
<feature type="region of interest" description="Disordered" evidence="1">
    <location>
        <begin position="309"/>
        <end position="353"/>
    </location>
</feature>
<feature type="non-terminal residue" evidence="3">
    <location>
        <position position="1"/>
    </location>
</feature>
<evidence type="ECO:0000256" key="1">
    <source>
        <dbReference type="SAM" id="MobiDB-lite"/>
    </source>
</evidence>
<keyword evidence="4" id="KW-1185">Reference proteome</keyword>
<dbReference type="OrthoDB" id="271273at2759"/>
<dbReference type="EMBL" id="CAJNNV010001394">
    <property type="protein sequence ID" value="CAE8584953.1"/>
    <property type="molecule type" value="Genomic_DNA"/>
</dbReference>
<reference evidence="3" key="1">
    <citation type="submission" date="2021-02" db="EMBL/GenBank/DDBJ databases">
        <authorList>
            <person name="Dougan E. K."/>
            <person name="Rhodes N."/>
            <person name="Thang M."/>
            <person name="Chan C."/>
        </authorList>
    </citation>
    <scope>NUCLEOTIDE SEQUENCE</scope>
</reference>
<dbReference type="AlphaFoldDB" id="A0A813DG39"/>
<dbReference type="Gene3D" id="1.25.40.20">
    <property type="entry name" value="Ankyrin repeat-containing domain"/>
    <property type="match status" value="1"/>
</dbReference>
<gene>
    <name evidence="3" type="ORF">PGLA1383_LOCUS3875</name>
</gene>
<dbReference type="SUPFAM" id="SSF48403">
    <property type="entry name" value="Ankyrin repeat"/>
    <property type="match status" value="1"/>
</dbReference>
<dbReference type="InterPro" id="IPR041291">
    <property type="entry name" value="TUDOR_5"/>
</dbReference>
<protein>
    <recommendedName>
        <fullName evidence="2">Histone methyltransferase Tudor domain-containing protein</fullName>
    </recommendedName>
</protein>
<evidence type="ECO:0000259" key="2">
    <source>
        <dbReference type="Pfam" id="PF18359"/>
    </source>
</evidence>
<accession>A0A813DG39</accession>